<dbReference type="eggNOG" id="COG0656">
    <property type="taxonomic scope" value="Bacteria"/>
</dbReference>
<evidence type="ECO:0000256" key="2">
    <source>
        <dbReference type="ARBA" id="ARBA00022857"/>
    </source>
</evidence>
<dbReference type="PATRIC" id="fig|1276246.3.peg.216"/>
<organism evidence="8 9">
    <name type="scientific">Spiroplasma culicicola AES-1</name>
    <dbReference type="NCBI Taxonomy" id="1276246"/>
    <lineage>
        <taxon>Bacteria</taxon>
        <taxon>Bacillati</taxon>
        <taxon>Mycoplasmatota</taxon>
        <taxon>Mollicutes</taxon>
        <taxon>Entomoplasmatales</taxon>
        <taxon>Spiroplasmataceae</taxon>
        <taxon>Spiroplasma</taxon>
    </lineage>
</organism>
<dbReference type="EMBL" id="CP006681">
    <property type="protein sequence ID" value="AHI52558.1"/>
    <property type="molecule type" value="Genomic_DNA"/>
</dbReference>
<dbReference type="PRINTS" id="PR00069">
    <property type="entry name" value="ALDKETRDTASE"/>
</dbReference>
<evidence type="ECO:0000259" key="7">
    <source>
        <dbReference type="Pfam" id="PF00248"/>
    </source>
</evidence>
<dbReference type="InterPro" id="IPR036812">
    <property type="entry name" value="NAD(P)_OxRdtase_dom_sf"/>
</dbReference>
<dbReference type="RefSeq" id="WP_025362800.1">
    <property type="nucleotide sequence ID" value="NZ_CP006681.1"/>
</dbReference>
<reference evidence="8 9" key="1">
    <citation type="journal article" date="2014" name="Genome Biol. Evol.">
        <title>Molecular evolution of the substrate utilization strategies and putative virulence factors in mosquito-associated Spiroplasma species.</title>
        <authorList>
            <person name="Chang T.H."/>
            <person name="Lo W.S."/>
            <person name="Ku C."/>
            <person name="Chen L.L."/>
            <person name="Kuo C.H."/>
        </authorList>
    </citation>
    <scope>NUCLEOTIDE SEQUENCE [LARGE SCALE GENOMIC DNA]</scope>
    <source>
        <strain evidence="8">AES-1</strain>
    </source>
</reference>
<evidence type="ECO:0000313" key="9">
    <source>
        <dbReference type="Proteomes" id="UP000019267"/>
    </source>
</evidence>
<keyword evidence="3" id="KW-0560">Oxidoreductase</keyword>
<dbReference type="Gene3D" id="3.20.20.100">
    <property type="entry name" value="NADP-dependent oxidoreductase domain"/>
    <property type="match status" value="1"/>
</dbReference>
<keyword evidence="2" id="KW-0521">NADP</keyword>
<dbReference type="STRING" id="1276246.SCULI_v1c02170"/>
<dbReference type="PROSITE" id="PS00062">
    <property type="entry name" value="ALDOKETO_REDUCTASE_2"/>
    <property type="match status" value="1"/>
</dbReference>
<feature type="site" description="Lowers pKa of active site Tyr" evidence="6">
    <location>
        <position position="64"/>
    </location>
</feature>
<feature type="active site" description="Proton donor" evidence="4">
    <location>
        <position position="37"/>
    </location>
</feature>
<dbReference type="PANTHER" id="PTHR43827">
    <property type="entry name" value="2,5-DIKETO-D-GLUCONIC ACID REDUCTASE"/>
    <property type="match status" value="1"/>
</dbReference>
<protein>
    <submittedName>
        <fullName evidence="8">Aldo/keto reductase</fullName>
    </submittedName>
</protein>
<dbReference type="PIRSF" id="PIRSF000097">
    <property type="entry name" value="AKR"/>
    <property type="match status" value="1"/>
</dbReference>
<dbReference type="InterPro" id="IPR018170">
    <property type="entry name" value="Aldo/ket_reductase_CS"/>
</dbReference>
<feature type="binding site" evidence="5">
    <location>
        <position position="97"/>
    </location>
    <ligand>
        <name>substrate</name>
    </ligand>
</feature>
<gene>
    <name evidence="8" type="primary">ytbE</name>
    <name evidence="8" type="ORF">SCULI_v1c02170</name>
</gene>
<sequence length="268" mass="31157">MKNKLIFGTMMKHEKTTSAILKALEVGYRNFDLAQIYGNQKLIGEAFNQWFKTNKREEIFIQSKVWTKDIDKNDTVNAVNKILEEVNIDYLDSILLHRPSLNLENDLQAWKELIKLKEKGIVKQIGVSNYEKDQIIYLWKSTGVKPEINQIEFSPINQRYDRITFATENDIEVQGYTIVAQVFNDHNVIDIAKKQNTSIVGICKSFALEMQISPIISSSNSDHITSNFNDPIVKLNEQDLNYLKSINIYKNKFSEMYPIALLDEYYQK</sequence>
<keyword evidence="9" id="KW-1185">Reference proteome</keyword>
<dbReference type="InterPro" id="IPR020471">
    <property type="entry name" value="AKR"/>
</dbReference>
<dbReference type="CDD" id="cd19071">
    <property type="entry name" value="AKR_AKR1-5-like"/>
    <property type="match status" value="1"/>
</dbReference>
<dbReference type="SUPFAM" id="SSF51430">
    <property type="entry name" value="NAD(P)-linked oxidoreductase"/>
    <property type="match status" value="1"/>
</dbReference>
<dbReference type="PANTHER" id="PTHR43827:SF3">
    <property type="entry name" value="NADP-DEPENDENT OXIDOREDUCTASE DOMAIN-CONTAINING PROTEIN"/>
    <property type="match status" value="1"/>
</dbReference>
<comment type="similarity">
    <text evidence="1">Belongs to the aldo/keto reductase family.</text>
</comment>
<feature type="domain" description="NADP-dependent oxidoreductase" evidence="7">
    <location>
        <begin position="5"/>
        <end position="181"/>
    </location>
</feature>
<dbReference type="Pfam" id="PF00248">
    <property type="entry name" value="Aldo_ket_red"/>
    <property type="match status" value="1"/>
</dbReference>
<accession>W6A608</accession>
<dbReference type="AlphaFoldDB" id="W6A608"/>
<evidence type="ECO:0000256" key="4">
    <source>
        <dbReference type="PIRSR" id="PIRSR000097-1"/>
    </source>
</evidence>
<dbReference type="KEGG" id="scq:SCULI_v1c02170"/>
<dbReference type="OrthoDB" id="389591at2"/>
<proteinExistence type="inferred from homology"/>
<evidence type="ECO:0000256" key="3">
    <source>
        <dbReference type="ARBA" id="ARBA00023002"/>
    </source>
</evidence>
<dbReference type="Proteomes" id="UP000019267">
    <property type="component" value="Chromosome"/>
</dbReference>
<dbReference type="GO" id="GO:0016616">
    <property type="term" value="F:oxidoreductase activity, acting on the CH-OH group of donors, NAD or NADP as acceptor"/>
    <property type="evidence" value="ECO:0007669"/>
    <property type="project" value="UniProtKB-ARBA"/>
</dbReference>
<evidence type="ECO:0000313" key="8">
    <source>
        <dbReference type="EMBL" id="AHI52558.1"/>
    </source>
</evidence>
<evidence type="ECO:0000256" key="1">
    <source>
        <dbReference type="ARBA" id="ARBA00007905"/>
    </source>
</evidence>
<evidence type="ECO:0000256" key="6">
    <source>
        <dbReference type="PIRSR" id="PIRSR000097-3"/>
    </source>
</evidence>
<evidence type="ECO:0000256" key="5">
    <source>
        <dbReference type="PIRSR" id="PIRSR000097-2"/>
    </source>
</evidence>
<dbReference type="InterPro" id="IPR023210">
    <property type="entry name" value="NADP_OxRdtase_dom"/>
</dbReference>
<name>W6A608_9MOLU</name>
<dbReference type="HOGENOM" id="CLU_023205_0_1_14"/>